<name>A0A087M358_9HYPH</name>
<keyword evidence="2 6" id="KW-0288">FMN</keyword>
<feature type="binding site" evidence="6">
    <location>
        <position position="63"/>
    </location>
    <ligand>
        <name>FMN</name>
        <dbReference type="ChEBI" id="CHEBI:58210"/>
    </ligand>
</feature>
<dbReference type="Pfam" id="PF00296">
    <property type="entry name" value="Bac_luciferase"/>
    <property type="match status" value="1"/>
</dbReference>
<dbReference type="InterPro" id="IPR016215">
    <property type="entry name" value="NTA_MOA"/>
</dbReference>
<feature type="binding site" evidence="6">
    <location>
        <position position="159"/>
    </location>
    <ligand>
        <name>FMN</name>
        <dbReference type="ChEBI" id="CHEBI:58210"/>
    </ligand>
</feature>
<dbReference type="Proteomes" id="UP000028981">
    <property type="component" value="Unassembled WGS sequence"/>
</dbReference>
<feature type="domain" description="Luciferase-like" evidence="7">
    <location>
        <begin position="27"/>
        <end position="386"/>
    </location>
</feature>
<evidence type="ECO:0000259" key="7">
    <source>
        <dbReference type="Pfam" id="PF00296"/>
    </source>
</evidence>
<comment type="caution">
    <text evidence="8">The sequence shown here is derived from an EMBL/GenBank/DDBJ whole genome shotgun (WGS) entry which is preliminary data.</text>
</comment>
<evidence type="ECO:0000256" key="3">
    <source>
        <dbReference type="ARBA" id="ARBA00023002"/>
    </source>
</evidence>
<evidence type="ECO:0000256" key="4">
    <source>
        <dbReference type="ARBA" id="ARBA00023033"/>
    </source>
</evidence>
<keyword evidence="3" id="KW-0560">Oxidoreductase</keyword>
<dbReference type="SUPFAM" id="SSF51679">
    <property type="entry name" value="Bacterial luciferase-like"/>
    <property type="match status" value="1"/>
</dbReference>
<dbReference type="PIRSF" id="PIRSF000337">
    <property type="entry name" value="NTA_MOA"/>
    <property type="match status" value="1"/>
</dbReference>
<organism evidence="8 9">
    <name type="scientific">Devosia riboflavina</name>
    <dbReference type="NCBI Taxonomy" id="46914"/>
    <lineage>
        <taxon>Bacteria</taxon>
        <taxon>Pseudomonadati</taxon>
        <taxon>Pseudomonadota</taxon>
        <taxon>Alphaproteobacteria</taxon>
        <taxon>Hyphomicrobiales</taxon>
        <taxon>Devosiaceae</taxon>
        <taxon>Devosia</taxon>
    </lineage>
</organism>
<gene>
    <name evidence="8" type="ORF">JP75_10525</name>
</gene>
<proteinExistence type="inferred from homology"/>
<feature type="binding site" evidence="6">
    <location>
        <position position="233"/>
    </location>
    <ligand>
        <name>FMN</name>
        <dbReference type="ChEBI" id="CHEBI:58210"/>
    </ligand>
</feature>
<reference evidence="8 9" key="1">
    <citation type="submission" date="2014-08" db="EMBL/GenBank/DDBJ databases">
        <authorList>
            <person name="Hassan Y.I."/>
            <person name="Lepp D."/>
            <person name="Zhou T."/>
        </authorList>
    </citation>
    <scope>NUCLEOTIDE SEQUENCE [LARGE SCALE GENOMIC DNA]</scope>
    <source>
        <strain evidence="8 9">IFO13584</strain>
    </source>
</reference>
<sequence>MTKDITMKKLRFGLFENAQTNDSGTSTWRHPDSERHNFDTLDYWVDVAKMCEDAKLDFLFLADAWGWADVKGTRPDICDTEGLDLPRLDPAIVGAAIIASTEKLGIVMTGSTLLEQPYAFARRMQSLDHLSKGRIGWNVVTTGTAETAVAAFGVPMVAHDERYNMADDFMELVYKLFEGAWERDALERNKAGRYANPDKVHRISHDGPYFRSHGFGNSSYSPQGTPVLFQAGSSDRGKQFGGKHGECIFLGGGTAEKLAGQVKSIRDEAVANGRDPNSIKLMSAFSCVVAPTKEEARRKHQELLDAQTPEVAVASYAWFTGLDLSSFDPATKMSDLHTELSQTQIARFGDKTVGEVLKDWHAHGVRTNPYVGTPEDIADIMIDLAEKTDIDGFLFTPLIQPASTKDFVEQVMPILRARGVAASDYEGDTLRERLVGTPSPILSADHPGAGYRTL</sequence>
<keyword evidence="9" id="KW-1185">Reference proteome</keyword>
<dbReference type="OrthoDB" id="9779442at2"/>
<evidence type="ECO:0000313" key="9">
    <source>
        <dbReference type="Proteomes" id="UP000028981"/>
    </source>
</evidence>
<dbReference type="STRING" id="46914.JP75_10525"/>
<dbReference type="GO" id="GO:0016705">
    <property type="term" value="F:oxidoreductase activity, acting on paired donors, with incorporation or reduction of molecular oxygen"/>
    <property type="evidence" value="ECO:0007669"/>
    <property type="project" value="InterPro"/>
</dbReference>
<dbReference type="EMBL" id="JQGC01000007">
    <property type="protein sequence ID" value="KFL31311.1"/>
    <property type="molecule type" value="Genomic_DNA"/>
</dbReference>
<feature type="binding site" evidence="6">
    <location>
        <position position="234"/>
    </location>
    <ligand>
        <name>FMN</name>
        <dbReference type="ChEBI" id="CHEBI:58210"/>
    </ligand>
</feature>
<dbReference type="InterPro" id="IPR036661">
    <property type="entry name" value="Luciferase-like_sf"/>
</dbReference>
<dbReference type="InterPro" id="IPR011251">
    <property type="entry name" value="Luciferase-like_dom"/>
</dbReference>
<evidence type="ECO:0000256" key="1">
    <source>
        <dbReference type="ARBA" id="ARBA00022630"/>
    </source>
</evidence>
<dbReference type="NCBIfam" id="TIGR03860">
    <property type="entry name" value="FMN_nitrolo"/>
    <property type="match status" value="1"/>
</dbReference>
<evidence type="ECO:0000256" key="2">
    <source>
        <dbReference type="ARBA" id="ARBA00022643"/>
    </source>
</evidence>
<dbReference type="InterPro" id="IPR051260">
    <property type="entry name" value="Diverse_substr_monoxygenases"/>
</dbReference>
<evidence type="ECO:0000256" key="6">
    <source>
        <dbReference type="PIRSR" id="PIRSR000337-1"/>
    </source>
</evidence>
<feature type="binding site" evidence="6">
    <location>
        <position position="109"/>
    </location>
    <ligand>
        <name>FMN</name>
        <dbReference type="ChEBI" id="CHEBI:58210"/>
    </ligand>
</feature>
<dbReference type="Gene3D" id="3.20.20.30">
    <property type="entry name" value="Luciferase-like domain"/>
    <property type="match status" value="1"/>
</dbReference>
<feature type="binding site" evidence="6">
    <location>
        <position position="163"/>
    </location>
    <ligand>
        <name>FMN</name>
        <dbReference type="ChEBI" id="CHEBI:58210"/>
    </ligand>
</feature>
<protein>
    <recommendedName>
        <fullName evidence="7">Luciferase-like domain-containing protein</fullName>
    </recommendedName>
</protein>
<dbReference type="AlphaFoldDB" id="A0A087M358"/>
<evidence type="ECO:0000313" key="8">
    <source>
        <dbReference type="EMBL" id="KFL31311.1"/>
    </source>
</evidence>
<dbReference type="GO" id="GO:0004497">
    <property type="term" value="F:monooxygenase activity"/>
    <property type="evidence" value="ECO:0007669"/>
    <property type="project" value="UniProtKB-KW"/>
</dbReference>
<comment type="similarity">
    <text evidence="5">Belongs to the NtaA/SnaA/DszA monooxygenase family.</text>
</comment>
<keyword evidence="1 6" id="KW-0285">Flavoprotein</keyword>
<accession>A0A087M358</accession>
<evidence type="ECO:0000256" key="5">
    <source>
        <dbReference type="ARBA" id="ARBA00033748"/>
    </source>
</evidence>
<dbReference type="PANTHER" id="PTHR30011:SF16">
    <property type="entry name" value="C2H2 FINGER DOMAIN TRANSCRIPTION FACTOR (EUROFUNG)-RELATED"/>
    <property type="match status" value="1"/>
</dbReference>
<dbReference type="PANTHER" id="PTHR30011">
    <property type="entry name" value="ALKANESULFONATE MONOOXYGENASE-RELATED"/>
    <property type="match status" value="1"/>
</dbReference>
<keyword evidence="4" id="KW-0503">Monooxygenase</keyword>